<sequence length="52" mass="5601">MSPALRAGIRKILPTIDGPTAKNLSSARVTDGIGRCCILYMLQPMQQEVATL</sequence>
<dbReference type="AlphaFoldDB" id="A0A915L2A8"/>
<name>A0A915L2A8_ROMCU</name>
<evidence type="ECO:0000313" key="2">
    <source>
        <dbReference type="WBParaSite" id="nRc.2.0.1.t45208-RA"/>
    </source>
</evidence>
<accession>A0A915L2A8</accession>
<dbReference type="Proteomes" id="UP000887565">
    <property type="component" value="Unplaced"/>
</dbReference>
<evidence type="ECO:0000313" key="1">
    <source>
        <dbReference type="Proteomes" id="UP000887565"/>
    </source>
</evidence>
<dbReference type="WBParaSite" id="nRc.2.0.1.t45208-RA">
    <property type="protein sequence ID" value="nRc.2.0.1.t45208-RA"/>
    <property type="gene ID" value="nRc.2.0.1.g45208"/>
</dbReference>
<proteinExistence type="predicted"/>
<protein>
    <submittedName>
        <fullName evidence="2">Uncharacterized protein</fullName>
    </submittedName>
</protein>
<keyword evidence="1" id="KW-1185">Reference proteome</keyword>
<reference evidence="2" key="1">
    <citation type="submission" date="2022-11" db="UniProtKB">
        <authorList>
            <consortium name="WormBaseParasite"/>
        </authorList>
    </citation>
    <scope>IDENTIFICATION</scope>
</reference>
<organism evidence="1 2">
    <name type="scientific">Romanomermis culicivorax</name>
    <name type="common">Nematode worm</name>
    <dbReference type="NCBI Taxonomy" id="13658"/>
    <lineage>
        <taxon>Eukaryota</taxon>
        <taxon>Metazoa</taxon>
        <taxon>Ecdysozoa</taxon>
        <taxon>Nematoda</taxon>
        <taxon>Enoplea</taxon>
        <taxon>Dorylaimia</taxon>
        <taxon>Mermithida</taxon>
        <taxon>Mermithoidea</taxon>
        <taxon>Mermithidae</taxon>
        <taxon>Romanomermis</taxon>
    </lineage>
</organism>